<evidence type="ECO:0000313" key="2">
    <source>
        <dbReference type="Proteomes" id="UP001244563"/>
    </source>
</evidence>
<name>A0ABT9TLP7_PAENI</name>
<sequence>MSRVWFWKPQWYWFGWKTLIPAYFGHDQYARQTVMLGWTITGRVIVAVRDCGAPECHDADWARNVVIALRARRARQSR</sequence>
<organism evidence="1 2">
    <name type="scientific">Paenarthrobacter nicotinovorans</name>
    <name type="common">Arthrobacter nicotinovorans</name>
    <dbReference type="NCBI Taxonomy" id="29320"/>
    <lineage>
        <taxon>Bacteria</taxon>
        <taxon>Bacillati</taxon>
        <taxon>Actinomycetota</taxon>
        <taxon>Actinomycetes</taxon>
        <taxon>Micrococcales</taxon>
        <taxon>Micrococcaceae</taxon>
        <taxon>Paenarthrobacter</taxon>
    </lineage>
</organism>
<protein>
    <submittedName>
        <fullName evidence="1">Uncharacterized protein</fullName>
    </submittedName>
</protein>
<dbReference type="EMBL" id="JAUSSW010000004">
    <property type="protein sequence ID" value="MDQ0102315.1"/>
    <property type="molecule type" value="Genomic_DNA"/>
</dbReference>
<dbReference type="Proteomes" id="UP001244563">
    <property type="component" value="Unassembled WGS sequence"/>
</dbReference>
<dbReference type="RefSeq" id="WP_306877961.1">
    <property type="nucleotide sequence ID" value="NZ_JAUSSW010000004.1"/>
</dbReference>
<reference evidence="1 2" key="1">
    <citation type="submission" date="2023-07" db="EMBL/GenBank/DDBJ databases">
        <title>Sorghum-associated microbial communities from plants grown in Nebraska, USA.</title>
        <authorList>
            <person name="Schachtman D."/>
        </authorList>
    </citation>
    <scope>NUCLEOTIDE SEQUENCE [LARGE SCALE GENOMIC DNA]</scope>
    <source>
        <strain evidence="1 2">CC523</strain>
    </source>
</reference>
<keyword evidence="2" id="KW-1185">Reference proteome</keyword>
<accession>A0ABT9TLP7</accession>
<comment type="caution">
    <text evidence="1">The sequence shown here is derived from an EMBL/GenBank/DDBJ whole genome shotgun (WGS) entry which is preliminary data.</text>
</comment>
<proteinExistence type="predicted"/>
<evidence type="ECO:0000313" key="1">
    <source>
        <dbReference type="EMBL" id="MDQ0102315.1"/>
    </source>
</evidence>
<gene>
    <name evidence="1" type="ORF">J2T10_001961</name>
</gene>